<dbReference type="Pfam" id="PF01403">
    <property type="entry name" value="Sema"/>
    <property type="match status" value="1"/>
</dbReference>
<evidence type="ECO:0000256" key="10">
    <source>
        <dbReference type="SAM" id="Phobius"/>
    </source>
</evidence>
<evidence type="ECO:0000259" key="11">
    <source>
        <dbReference type="PROSITE" id="PS50835"/>
    </source>
</evidence>
<feature type="region of interest" description="Disordered" evidence="9">
    <location>
        <begin position="737"/>
        <end position="770"/>
    </location>
</feature>
<dbReference type="PANTHER" id="PTHR11036">
    <property type="entry name" value="SEMAPHORIN"/>
    <property type="match status" value="1"/>
</dbReference>
<keyword evidence="10" id="KW-0812">Transmembrane</keyword>
<dbReference type="Ensembl" id="ENSPTXT00000011853.1">
    <property type="protein sequence ID" value="ENSPTXP00000011480.1"/>
    <property type="gene ID" value="ENSPTXG00000008107.1"/>
</dbReference>
<dbReference type="InterPro" id="IPR013783">
    <property type="entry name" value="Ig-like_fold"/>
</dbReference>
<proteinExistence type="inferred from homology"/>
<dbReference type="InterPro" id="IPR027231">
    <property type="entry name" value="Semaphorin"/>
</dbReference>
<dbReference type="SUPFAM" id="SSF48726">
    <property type="entry name" value="Immunoglobulin"/>
    <property type="match status" value="1"/>
</dbReference>
<name>A0A670YHT8_PSETE</name>
<dbReference type="GeneTree" id="ENSGT00940000165085"/>
<organism evidence="14 15">
    <name type="scientific">Pseudonaja textilis</name>
    <name type="common">Eastern brown snake</name>
    <dbReference type="NCBI Taxonomy" id="8673"/>
    <lineage>
        <taxon>Eukaryota</taxon>
        <taxon>Metazoa</taxon>
        <taxon>Chordata</taxon>
        <taxon>Craniata</taxon>
        <taxon>Vertebrata</taxon>
        <taxon>Euteleostomi</taxon>
        <taxon>Lepidosauria</taxon>
        <taxon>Squamata</taxon>
        <taxon>Bifurcata</taxon>
        <taxon>Unidentata</taxon>
        <taxon>Episquamata</taxon>
        <taxon>Toxicofera</taxon>
        <taxon>Serpentes</taxon>
        <taxon>Colubroidea</taxon>
        <taxon>Elapidae</taxon>
        <taxon>Hydrophiinae</taxon>
        <taxon>Pseudonaja</taxon>
    </lineage>
</organism>
<dbReference type="Gene3D" id="2.130.10.10">
    <property type="entry name" value="YVTN repeat-like/Quinoprotein amine dehydrogenase"/>
    <property type="match status" value="1"/>
</dbReference>
<dbReference type="GO" id="GO:0071526">
    <property type="term" value="P:semaphorin-plexin signaling pathway"/>
    <property type="evidence" value="ECO:0007669"/>
    <property type="project" value="TreeGrafter"/>
</dbReference>
<evidence type="ECO:0000256" key="1">
    <source>
        <dbReference type="ARBA" id="ARBA00004613"/>
    </source>
</evidence>
<keyword evidence="6" id="KW-0325">Glycoprotein</keyword>
<dbReference type="InterPro" id="IPR017896">
    <property type="entry name" value="4Fe4S_Fe-S-bd"/>
</dbReference>
<dbReference type="GO" id="GO:0030215">
    <property type="term" value="F:semaphorin receptor binding"/>
    <property type="evidence" value="ECO:0007669"/>
    <property type="project" value="InterPro"/>
</dbReference>
<protein>
    <recommendedName>
        <fullName evidence="16">Semaphorin 3D</fullName>
    </recommendedName>
</protein>
<gene>
    <name evidence="14" type="primary">LOC113453795</name>
</gene>
<comment type="subcellular location">
    <subcellularLocation>
        <location evidence="1">Secreted</location>
    </subcellularLocation>
</comment>
<evidence type="ECO:0000259" key="12">
    <source>
        <dbReference type="PROSITE" id="PS51004"/>
    </source>
</evidence>
<dbReference type="Gene3D" id="2.60.40.10">
    <property type="entry name" value="Immunoglobulins"/>
    <property type="match status" value="1"/>
</dbReference>
<keyword evidence="4" id="KW-0732">Signal</keyword>
<dbReference type="PANTHER" id="PTHR11036:SF69">
    <property type="entry name" value="SEMA DOMAIN-CONTAINING PROTEIN"/>
    <property type="match status" value="1"/>
</dbReference>
<keyword evidence="15" id="KW-1185">Reference proteome</keyword>
<keyword evidence="10" id="KW-0472">Membrane</keyword>
<accession>A0A670YHT8</accession>
<dbReference type="GO" id="GO:0007411">
    <property type="term" value="P:axon guidance"/>
    <property type="evidence" value="ECO:0007669"/>
    <property type="project" value="TreeGrafter"/>
</dbReference>
<reference evidence="14" key="2">
    <citation type="submission" date="2025-09" db="UniProtKB">
        <authorList>
            <consortium name="Ensembl"/>
        </authorList>
    </citation>
    <scope>IDENTIFICATION</scope>
</reference>
<dbReference type="InterPro" id="IPR016201">
    <property type="entry name" value="PSI"/>
</dbReference>
<evidence type="ECO:0000256" key="3">
    <source>
        <dbReference type="ARBA" id="ARBA00022525"/>
    </source>
</evidence>
<evidence type="ECO:0000256" key="2">
    <source>
        <dbReference type="ARBA" id="ARBA00009492"/>
    </source>
</evidence>
<dbReference type="SMART" id="SM00423">
    <property type="entry name" value="PSI"/>
    <property type="match status" value="1"/>
</dbReference>
<dbReference type="PROSITE" id="PS51379">
    <property type="entry name" value="4FE4S_FER_2"/>
    <property type="match status" value="1"/>
</dbReference>
<comment type="caution">
    <text evidence="8">Lacks conserved residue(s) required for the propagation of feature annotation.</text>
</comment>
<evidence type="ECO:0000256" key="9">
    <source>
        <dbReference type="SAM" id="MobiDB-lite"/>
    </source>
</evidence>
<dbReference type="InterPro" id="IPR001627">
    <property type="entry name" value="Semap_dom"/>
</dbReference>
<dbReference type="GO" id="GO:0005886">
    <property type="term" value="C:plasma membrane"/>
    <property type="evidence" value="ECO:0007669"/>
    <property type="project" value="TreeGrafter"/>
</dbReference>
<dbReference type="PROSITE" id="PS51004">
    <property type="entry name" value="SEMA"/>
    <property type="match status" value="1"/>
</dbReference>
<evidence type="ECO:0000256" key="7">
    <source>
        <dbReference type="ARBA" id="ARBA00023319"/>
    </source>
</evidence>
<sequence length="770" mass="87634">VCCLKKKKIKAESLIHILIFLKLISLIKNIISLSTFYFLDLLRSNSSRLLLNSETDLAFQSLLLDEKRAWLMVGAKDRVILLHLDSPNREPQEVFWPAPNEQVKHCRLAGKNPETECANFIRFLQRFNHTHVFACGTGSYQPVCAFIQLRAGAKESGILAMHLMTHSTESGRGKCPYSPHEHFTGQLIDGELYSGTSTDFMGSNAAFFRTHLDRPEQNYIRTEQNQDDWLNEPVFIEAHAIPDTYSHEDDKVYIFFRETAVEAGQWEKRRIHARVARVCKNDIGGKHSLINRWTTFLKARLICSIPGLQGTETHFDQLGKKYLLDQYAPSPYIVLFFPSGIFSGSAVCVYSLAAIRAAFNGPFAHKEGFDYQWAEYKGRIPYPRPGTCPSETYDPFLQSTKDFPDEVISFMRTHHLMWDPIYPLHRKPVLIRVNVPFGIRHLLVDRVETEAGHVDVLFLGTDEGKVLKVGVSNLEGRGSQEISLEEIQVSKVIRRLLFLLKPFTAQGLVQLSMYRCELYGKTCADCCLARDPYCTWDGNACINCLFCRRAQCPNVLKTNPINQCLDAAKGELRSTPMAEEKVIFGVQNNSTFLECHPLSPQTKIRWLVQRSNTIALEKIEYCLVPLQVENTGRFSILEQGLLINQLTQQDAGLYQCQGMDSSFSQTLTYYKLRIIGQQAMEAVTSKLGKNAETKGNHHSGLPPVSGLQLPYKGYSWASGTNLVEFCNALQQRKRLRPKVWTSRWQQHPSESKKGRVRRQPGSSRREERPV</sequence>
<dbReference type="InterPro" id="IPR015943">
    <property type="entry name" value="WD40/YVTN_repeat-like_dom_sf"/>
</dbReference>
<feature type="domain" description="Sema" evidence="12">
    <location>
        <begin position="28"/>
        <end position="533"/>
    </location>
</feature>
<dbReference type="GO" id="GO:0001755">
    <property type="term" value="P:neural crest cell migration"/>
    <property type="evidence" value="ECO:0007669"/>
    <property type="project" value="TreeGrafter"/>
</dbReference>
<dbReference type="FunFam" id="2.60.40.10:FF:000030">
    <property type="entry name" value="Semaphorin 3F like"/>
    <property type="match status" value="1"/>
</dbReference>
<comment type="similarity">
    <text evidence="2">Belongs to the semaphorin family.</text>
</comment>
<feature type="domain" description="Ig-like" evidence="11">
    <location>
        <begin position="553"/>
        <end position="668"/>
    </location>
</feature>
<evidence type="ECO:0008006" key="16">
    <source>
        <dbReference type="Google" id="ProtNLM"/>
    </source>
</evidence>
<evidence type="ECO:0000313" key="15">
    <source>
        <dbReference type="Proteomes" id="UP000472273"/>
    </source>
</evidence>
<keyword evidence="10" id="KW-1133">Transmembrane helix</keyword>
<evidence type="ECO:0000256" key="5">
    <source>
        <dbReference type="ARBA" id="ARBA00023157"/>
    </source>
</evidence>
<evidence type="ECO:0000256" key="6">
    <source>
        <dbReference type="ARBA" id="ARBA00023180"/>
    </source>
</evidence>
<dbReference type="SMART" id="SM00630">
    <property type="entry name" value="Sema"/>
    <property type="match status" value="1"/>
</dbReference>
<dbReference type="GO" id="GO:0005576">
    <property type="term" value="C:extracellular region"/>
    <property type="evidence" value="ECO:0007669"/>
    <property type="project" value="UniProtKB-SubCell"/>
</dbReference>
<dbReference type="InterPro" id="IPR007110">
    <property type="entry name" value="Ig-like_dom"/>
</dbReference>
<dbReference type="Proteomes" id="UP000472273">
    <property type="component" value="Unplaced"/>
</dbReference>
<dbReference type="SUPFAM" id="SSF101912">
    <property type="entry name" value="Sema domain"/>
    <property type="match status" value="1"/>
</dbReference>
<dbReference type="PROSITE" id="PS50835">
    <property type="entry name" value="IG_LIKE"/>
    <property type="match status" value="1"/>
</dbReference>
<dbReference type="InterPro" id="IPR036179">
    <property type="entry name" value="Ig-like_dom_sf"/>
</dbReference>
<keyword evidence="5" id="KW-1015">Disulfide bond</keyword>
<reference evidence="14" key="1">
    <citation type="submission" date="2025-08" db="UniProtKB">
        <authorList>
            <consortium name="Ensembl"/>
        </authorList>
    </citation>
    <scope>IDENTIFICATION</scope>
</reference>
<evidence type="ECO:0000259" key="13">
    <source>
        <dbReference type="PROSITE" id="PS51379"/>
    </source>
</evidence>
<evidence type="ECO:0000313" key="14">
    <source>
        <dbReference type="Ensembl" id="ENSPTXP00000011480.1"/>
    </source>
</evidence>
<keyword evidence="3" id="KW-0964">Secreted</keyword>
<dbReference type="GO" id="GO:0045499">
    <property type="term" value="F:chemorepellent activity"/>
    <property type="evidence" value="ECO:0007669"/>
    <property type="project" value="TreeGrafter"/>
</dbReference>
<dbReference type="GO" id="GO:0030335">
    <property type="term" value="P:positive regulation of cell migration"/>
    <property type="evidence" value="ECO:0007669"/>
    <property type="project" value="TreeGrafter"/>
</dbReference>
<dbReference type="InterPro" id="IPR036352">
    <property type="entry name" value="Semap_dom_sf"/>
</dbReference>
<dbReference type="SUPFAM" id="SSF103575">
    <property type="entry name" value="Plexin repeat"/>
    <property type="match status" value="1"/>
</dbReference>
<feature type="transmembrane region" description="Helical" evidence="10">
    <location>
        <begin position="14"/>
        <end position="39"/>
    </location>
</feature>
<keyword evidence="7" id="KW-0393">Immunoglobulin domain</keyword>
<evidence type="ECO:0000256" key="4">
    <source>
        <dbReference type="ARBA" id="ARBA00022729"/>
    </source>
</evidence>
<dbReference type="AlphaFoldDB" id="A0A670YHT8"/>
<evidence type="ECO:0000256" key="8">
    <source>
        <dbReference type="PROSITE-ProRule" id="PRU00352"/>
    </source>
</evidence>
<feature type="domain" description="4Fe-4S ferredoxin-type" evidence="13">
    <location>
        <begin position="532"/>
        <end position="561"/>
    </location>
</feature>
<dbReference type="Gene3D" id="3.30.1680.10">
    <property type="entry name" value="ligand-binding face of the semaphorins, domain 2"/>
    <property type="match status" value="1"/>
</dbReference>